<keyword evidence="3" id="KW-0805">Transcription regulation</keyword>
<reference evidence="11" key="2">
    <citation type="journal article" date="2024" name="Plant">
        <title>Genomic evolution and insights into agronomic trait innovations of Sesamum species.</title>
        <authorList>
            <person name="Miao H."/>
            <person name="Wang L."/>
            <person name="Qu L."/>
            <person name="Liu H."/>
            <person name="Sun Y."/>
            <person name="Le M."/>
            <person name="Wang Q."/>
            <person name="Wei S."/>
            <person name="Zheng Y."/>
            <person name="Lin W."/>
            <person name="Duan Y."/>
            <person name="Cao H."/>
            <person name="Xiong S."/>
            <person name="Wang X."/>
            <person name="Wei L."/>
            <person name="Li C."/>
            <person name="Ma Q."/>
            <person name="Ju M."/>
            <person name="Zhao R."/>
            <person name="Li G."/>
            <person name="Mu C."/>
            <person name="Tian Q."/>
            <person name="Mei H."/>
            <person name="Zhang T."/>
            <person name="Gao T."/>
            <person name="Zhang H."/>
        </authorList>
    </citation>
    <scope>NUCLEOTIDE SEQUENCE</scope>
    <source>
        <strain evidence="11">3651</strain>
    </source>
</reference>
<feature type="domain" description="Myb-like" evidence="9">
    <location>
        <begin position="10"/>
        <end position="62"/>
    </location>
</feature>
<evidence type="ECO:0000256" key="1">
    <source>
        <dbReference type="ARBA" id="ARBA00004123"/>
    </source>
</evidence>
<dbReference type="PANTHER" id="PTHR47994:SF5">
    <property type="entry name" value="F14D16.11-RELATED"/>
    <property type="match status" value="1"/>
</dbReference>
<evidence type="ECO:0000313" key="12">
    <source>
        <dbReference type="Proteomes" id="UP001293254"/>
    </source>
</evidence>
<protein>
    <submittedName>
        <fullName evidence="11">Transcription factor</fullName>
    </submittedName>
</protein>
<dbReference type="GO" id="GO:0005634">
    <property type="term" value="C:nucleus"/>
    <property type="evidence" value="ECO:0007669"/>
    <property type="project" value="UniProtKB-SubCell"/>
</dbReference>
<dbReference type="PROSITE" id="PS51294">
    <property type="entry name" value="HTH_MYB"/>
    <property type="match status" value="2"/>
</dbReference>
<accession>A0AAE2CI27</accession>
<dbReference type="CDD" id="cd00167">
    <property type="entry name" value="SANT"/>
    <property type="match status" value="2"/>
</dbReference>
<evidence type="ECO:0000259" key="9">
    <source>
        <dbReference type="PROSITE" id="PS50090"/>
    </source>
</evidence>
<feature type="domain" description="HTH myb-type" evidence="10">
    <location>
        <begin position="63"/>
        <end position="117"/>
    </location>
</feature>
<evidence type="ECO:0000313" key="11">
    <source>
        <dbReference type="EMBL" id="KAK4422958.1"/>
    </source>
</evidence>
<reference evidence="11" key="1">
    <citation type="submission" date="2020-06" db="EMBL/GenBank/DDBJ databases">
        <authorList>
            <person name="Li T."/>
            <person name="Hu X."/>
            <person name="Zhang T."/>
            <person name="Song X."/>
            <person name="Zhang H."/>
            <person name="Dai N."/>
            <person name="Sheng W."/>
            <person name="Hou X."/>
            <person name="Wei L."/>
        </authorList>
    </citation>
    <scope>NUCLEOTIDE SEQUENCE</scope>
    <source>
        <strain evidence="11">3651</strain>
        <tissue evidence="11">Leaf</tissue>
    </source>
</reference>
<dbReference type="InterPro" id="IPR017930">
    <property type="entry name" value="Myb_dom"/>
</dbReference>
<feature type="region of interest" description="Disordered" evidence="8">
    <location>
        <begin position="1"/>
        <end position="20"/>
    </location>
</feature>
<evidence type="ECO:0000256" key="5">
    <source>
        <dbReference type="ARBA" id="ARBA00023163"/>
    </source>
</evidence>
<dbReference type="AlphaFoldDB" id="A0AAE2CI27"/>
<keyword evidence="5" id="KW-0804">Transcription</keyword>
<dbReference type="Gene3D" id="1.10.10.60">
    <property type="entry name" value="Homeodomain-like"/>
    <property type="match status" value="2"/>
</dbReference>
<proteinExistence type="predicted"/>
<feature type="domain" description="Myb-like" evidence="9">
    <location>
        <begin position="63"/>
        <end position="113"/>
    </location>
</feature>
<dbReference type="FunFam" id="1.10.10.60:FF:000394">
    <property type="entry name" value="MYB transcription factor"/>
    <property type="match status" value="1"/>
</dbReference>
<dbReference type="PANTHER" id="PTHR47994">
    <property type="entry name" value="F14D16.11-RELATED"/>
    <property type="match status" value="1"/>
</dbReference>
<dbReference type="FunFam" id="1.10.10.60:FF:000001">
    <property type="entry name" value="MYB-related transcription factor"/>
    <property type="match status" value="1"/>
</dbReference>
<dbReference type="GO" id="GO:0000976">
    <property type="term" value="F:transcription cis-regulatory region binding"/>
    <property type="evidence" value="ECO:0007669"/>
    <property type="project" value="UniProtKB-ARBA"/>
</dbReference>
<evidence type="ECO:0000256" key="8">
    <source>
        <dbReference type="SAM" id="MobiDB-lite"/>
    </source>
</evidence>
<gene>
    <name evidence="11" type="ORF">Salat_1878400</name>
</gene>
<evidence type="ECO:0000259" key="10">
    <source>
        <dbReference type="PROSITE" id="PS51294"/>
    </source>
</evidence>
<keyword evidence="4" id="KW-0238">DNA-binding</keyword>
<evidence type="ECO:0000256" key="3">
    <source>
        <dbReference type="ARBA" id="ARBA00023015"/>
    </source>
</evidence>
<keyword evidence="2" id="KW-0677">Repeat</keyword>
<evidence type="ECO:0000256" key="2">
    <source>
        <dbReference type="ARBA" id="ARBA00022737"/>
    </source>
</evidence>
<dbReference type="SUPFAM" id="SSF46689">
    <property type="entry name" value="Homeodomain-like"/>
    <property type="match status" value="1"/>
</dbReference>
<keyword evidence="6" id="KW-0539">Nucleus</keyword>
<organism evidence="11 12">
    <name type="scientific">Sesamum alatum</name>
    <dbReference type="NCBI Taxonomy" id="300844"/>
    <lineage>
        <taxon>Eukaryota</taxon>
        <taxon>Viridiplantae</taxon>
        <taxon>Streptophyta</taxon>
        <taxon>Embryophyta</taxon>
        <taxon>Tracheophyta</taxon>
        <taxon>Spermatophyta</taxon>
        <taxon>Magnoliopsida</taxon>
        <taxon>eudicotyledons</taxon>
        <taxon>Gunneridae</taxon>
        <taxon>Pentapetalae</taxon>
        <taxon>asterids</taxon>
        <taxon>lamiids</taxon>
        <taxon>Lamiales</taxon>
        <taxon>Pedaliaceae</taxon>
        <taxon>Sesamum</taxon>
    </lineage>
</organism>
<dbReference type="Proteomes" id="UP001293254">
    <property type="component" value="Unassembled WGS sequence"/>
</dbReference>
<sequence>MGRSPSNSQSDGLKRGPWTPEEDQKLIDYIQKHGQGNWQLLPRKAGLKRCGKSCRLRWTNYLRPDIKRGNFTPQEEQTIIHLHSALGNRWSAIAARLPGRTDNEIKNFWNTHLRKKLLRSGIDPRTHQLITDLSFPLNLPPVNSPMNPLENLAKIRLLSQILHVLNSNLFSSFLSGAETLNQFDCHVSGPLTPLQVPALVPNLESMNTHSDFPPVLDDSGMIGSTSDSIEEYSLRRLVQATPEISSGNLVHSVNLVENQDYDQLFVDSGACSGWGTAVDDEAGGSLWKDILDESFLASSL</sequence>
<dbReference type="GO" id="GO:0051707">
    <property type="term" value="P:response to other organism"/>
    <property type="evidence" value="ECO:0007669"/>
    <property type="project" value="UniProtKB-ARBA"/>
</dbReference>
<dbReference type="InterPro" id="IPR001005">
    <property type="entry name" value="SANT/Myb"/>
</dbReference>
<feature type="compositionally biased region" description="Polar residues" evidence="8">
    <location>
        <begin position="1"/>
        <end position="11"/>
    </location>
</feature>
<feature type="domain" description="HTH myb-type" evidence="10">
    <location>
        <begin position="10"/>
        <end position="62"/>
    </location>
</feature>
<dbReference type="InterPro" id="IPR015495">
    <property type="entry name" value="Myb_TF_plants"/>
</dbReference>
<dbReference type="EMBL" id="JACGWO010000007">
    <property type="protein sequence ID" value="KAK4422958.1"/>
    <property type="molecule type" value="Genomic_DNA"/>
</dbReference>
<evidence type="ECO:0000256" key="4">
    <source>
        <dbReference type="ARBA" id="ARBA00023125"/>
    </source>
</evidence>
<dbReference type="InterPro" id="IPR009057">
    <property type="entry name" value="Homeodomain-like_sf"/>
</dbReference>
<evidence type="ECO:0000256" key="7">
    <source>
        <dbReference type="ARBA" id="ARBA00057804"/>
    </source>
</evidence>
<name>A0AAE2CI27_9LAMI</name>
<comment type="function">
    <text evidence="7">Transcription factor.</text>
</comment>
<evidence type="ECO:0000256" key="6">
    <source>
        <dbReference type="ARBA" id="ARBA00023242"/>
    </source>
</evidence>
<dbReference type="SMART" id="SM00717">
    <property type="entry name" value="SANT"/>
    <property type="match status" value="2"/>
</dbReference>
<dbReference type="GO" id="GO:0080090">
    <property type="term" value="P:regulation of primary metabolic process"/>
    <property type="evidence" value="ECO:0007669"/>
    <property type="project" value="UniProtKB-ARBA"/>
</dbReference>
<comment type="subcellular location">
    <subcellularLocation>
        <location evidence="1">Nucleus</location>
    </subcellularLocation>
</comment>
<comment type="caution">
    <text evidence="11">The sequence shown here is derived from an EMBL/GenBank/DDBJ whole genome shotgun (WGS) entry which is preliminary data.</text>
</comment>
<keyword evidence="12" id="KW-1185">Reference proteome</keyword>
<dbReference type="Pfam" id="PF00249">
    <property type="entry name" value="Myb_DNA-binding"/>
    <property type="match status" value="2"/>
</dbReference>
<dbReference type="PROSITE" id="PS50090">
    <property type="entry name" value="MYB_LIKE"/>
    <property type="match status" value="2"/>
</dbReference>